<dbReference type="AlphaFoldDB" id="A2EYW9"/>
<keyword evidence="2" id="KW-1185">Reference proteome</keyword>
<dbReference type="VEuPathDB" id="TrichDB:TVAGG3_0153060"/>
<evidence type="ECO:0000313" key="2">
    <source>
        <dbReference type="Proteomes" id="UP000001542"/>
    </source>
</evidence>
<proteinExistence type="predicted"/>
<dbReference type="KEGG" id="tva:4759964"/>
<organism evidence="1 2">
    <name type="scientific">Trichomonas vaginalis (strain ATCC PRA-98 / G3)</name>
    <dbReference type="NCBI Taxonomy" id="412133"/>
    <lineage>
        <taxon>Eukaryota</taxon>
        <taxon>Metamonada</taxon>
        <taxon>Parabasalia</taxon>
        <taxon>Trichomonadida</taxon>
        <taxon>Trichomonadidae</taxon>
        <taxon>Trichomonas</taxon>
    </lineage>
</organism>
<reference evidence="1" key="1">
    <citation type="submission" date="2006-10" db="EMBL/GenBank/DDBJ databases">
        <authorList>
            <person name="Amadeo P."/>
            <person name="Zhao Q."/>
            <person name="Wortman J."/>
            <person name="Fraser-Liggett C."/>
            <person name="Carlton J."/>
        </authorList>
    </citation>
    <scope>NUCLEOTIDE SEQUENCE</scope>
    <source>
        <strain evidence="1">G3</strain>
    </source>
</reference>
<accession>A2EYW9</accession>
<dbReference type="EMBL" id="DS113545">
    <property type="protein sequence ID" value="EAY02131.1"/>
    <property type="molecule type" value="Genomic_DNA"/>
</dbReference>
<dbReference type="Proteomes" id="UP000001542">
    <property type="component" value="Unassembled WGS sequence"/>
</dbReference>
<evidence type="ECO:0000313" key="1">
    <source>
        <dbReference type="EMBL" id="EAY02131.1"/>
    </source>
</evidence>
<reference evidence="1" key="2">
    <citation type="journal article" date="2007" name="Science">
        <title>Draft genome sequence of the sexually transmitted pathogen Trichomonas vaginalis.</title>
        <authorList>
            <person name="Carlton J.M."/>
            <person name="Hirt R.P."/>
            <person name="Silva J.C."/>
            <person name="Delcher A.L."/>
            <person name="Schatz M."/>
            <person name="Zhao Q."/>
            <person name="Wortman J.R."/>
            <person name="Bidwell S.L."/>
            <person name="Alsmark U.C.M."/>
            <person name="Besteiro S."/>
            <person name="Sicheritz-Ponten T."/>
            <person name="Noel C.J."/>
            <person name="Dacks J.B."/>
            <person name="Foster P.G."/>
            <person name="Simillion C."/>
            <person name="Van de Peer Y."/>
            <person name="Miranda-Saavedra D."/>
            <person name="Barton G.J."/>
            <person name="Westrop G.D."/>
            <person name="Mueller S."/>
            <person name="Dessi D."/>
            <person name="Fiori P.L."/>
            <person name="Ren Q."/>
            <person name="Paulsen I."/>
            <person name="Zhang H."/>
            <person name="Bastida-Corcuera F.D."/>
            <person name="Simoes-Barbosa A."/>
            <person name="Brown M.T."/>
            <person name="Hayes R.D."/>
            <person name="Mukherjee M."/>
            <person name="Okumura C.Y."/>
            <person name="Schneider R."/>
            <person name="Smith A.J."/>
            <person name="Vanacova S."/>
            <person name="Villalvazo M."/>
            <person name="Haas B.J."/>
            <person name="Pertea M."/>
            <person name="Feldblyum T.V."/>
            <person name="Utterback T.R."/>
            <person name="Shu C.L."/>
            <person name="Osoegawa K."/>
            <person name="de Jong P.J."/>
            <person name="Hrdy I."/>
            <person name="Horvathova L."/>
            <person name="Zubacova Z."/>
            <person name="Dolezal P."/>
            <person name="Malik S.B."/>
            <person name="Logsdon J.M. Jr."/>
            <person name="Henze K."/>
            <person name="Gupta A."/>
            <person name="Wang C.C."/>
            <person name="Dunne R.L."/>
            <person name="Upcroft J.A."/>
            <person name="Upcroft P."/>
            <person name="White O."/>
            <person name="Salzberg S.L."/>
            <person name="Tang P."/>
            <person name="Chiu C.-H."/>
            <person name="Lee Y.-S."/>
            <person name="Embley T.M."/>
            <person name="Coombs G.H."/>
            <person name="Mottram J.C."/>
            <person name="Tachezy J."/>
            <person name="Fraser-Liggett C.M."/>
            <person name="Johnson P.J."/>
        </authorList>
    </citation>
    <scope>NUCLEOTIDE SEQUENCE [LARGE SCALE GENOMIC DNA]</scope>
    <source>
        <strain evidence="1">G3</strain>
    </source>
</reference>
<evidence type="ECO:0008006" key="3">
    <source>
        <dbReference type="Google" id="ProtNLM"/>
    </source>
</evidence>
<dbReference type="VEuPathDB" id="TrichDB:TVAG_007660"/>
<name>A2EYW9_TRIV3</name>
<sequence>MTQPTKKIQQILLRRDLSDIPDYLIKWDDGTTEWISKSSLFFYKKETDNFDKTQYKRASEEKEFEAKPTNFEITDIWEENDKLMCGGKINDKYYSASYEDCKRICPKNLIKYYKKFLFAQLKKNKKQ</sequence>
<dbReference type="RefSeq" id="XP_001314510.1">
    <property type="nucleotide sequence ID" value="XM_001314483.1"/>
</dbReference>
<dbReference type="InParanoid" id="A2EYW9"/>
<protein>
    <recommendedName>
        <fullName evidence="3">Chromo domain-containing protein</fullName>
    </recommendedName>
</protein>
<gene>
    <name evidence="1" type="ORF">TVAG_007660</name>
</gene>